<dbReference type="GO" id="GO:0019740">
    <property type="term" value="P:nitrogen utilization"/>
    <property type="evidence" value="ECO:0007669"/>
    <property type="project" value="UniProtKB-UniRule"/>
</dbReference>
<sequence>MSHIETLRADFTPESAPVLSAVPESLQLDPKQTALIVVDMQNAYASLGGYLDLAGFDVSTTKPVIEQIKKAIEIAHQAGIQVIFFRNGWDDQYVEAGGAGSPNFHKSNAIKTMRKKPELQGKLLAKGGWDYELVDELQPAEGDIVIDKPRYSGFFNTSLDSVLRARGIRNLLFTGIATNVCVESTLRDGFFLEYFGVLLDDACYQAGPREAHEATLYNVKTFFGWVSDVSSMQQCFVKSTQSSAA</sequence>
<dbReference type="HAMAP" id="MF_00830">
    <property type="entry name" value="RutB"/>
    <property type="match status" value="1"/>
</dbReference>
<dbReference type="AlphaFoldDB" id="A0A1Z9Z3L9"/>
<dbReference type="Pfam" id="PF00857">
    <property type="entry name" value="Isochorismatase"/>
    <property type="match status" value="1"/>
</dbReference>
<evidence type="ECO:0000259" key="3">
    <source>
        <dbReference type="Pfam" id="PF00857"/>
    </source>
</evidence>
<organism evidence="4 5">
    <name type="scientific">Acinetobacter populi</name>
    <dbReference type="NCBI Taxonomy" id="1582270"/>
    <lineage>
        <taxon>Bacteria</taxon>
        <taxon>Pseudomonadati</taxon>
        <taxon>Pseudomonadota</taxon>
        <taxon>Gammaproteobacteria</taxon>
        <taxon>Moraxellales</taxon>
        <taxon>Moraxellaceae</taxon>
        <taxon>Acinetobacter</taxon>
    </lineage>
</organism>
<dbReference type="EC" id="3.5.1.110" evidence="2"/>
<keyword evidence="5" id="KW-1185">Reference proteome</keyword>
<dbReference type="Proteomes" id="UP000196536">
    <property type="component" value="Unassembled WGS sequence"/>
</dbReference>
<dbReference type="GO" id="GO:0006212">
    <property type="term" value="P:uracil catabolic process"/>
    <property type="evidence" value="ECO:0007669"/>
    <property type="project" value="UniProtKB-UniRule"/>
</dbReference>
<dbReference type="InterPro" id="IPR050272">
    <property type="entry name" value="Isochorismatase-like_hydrls"/>
</dbReference>
<dbReference type="InterPro" id="IPR000868">
    <property type="entry name" value="Isochorismatase-like_dom"/>
</dbReference>
<evidence type="ECO:0000256" key="2">
    <source>
        <dbReference type="HAMAP-Rule" id="MF_00830"/>
    </source>
</evidence>
<dbReference type="GO" id="GO:0016811">
    <property type="term" value="F:hydrolase activity, acting on carbon-nitrogen (but not peptide) bonds, in linear amides"/>
    <property type="evidence" value="ECO:0007669"/>
    <property type="project" value="UniProtKB-UniRule"/>
</dbReference>
<reference evidence="4 5" key="1">
    <citation type="submission" date="2017-05" db="EMBL/GenBank/DDBJ databases">
        <title>Acinetobacter populi ANC 5415 (= PBJ7), whole genome shotgun sequencing project.</title>
        <authorList>
            <person name="Nemec A."/>
            <person name="Radolfova-Krizova L."/>
        </authorList>
    </citation>
    <scope>NUCLEOTIDE SEQUENCE [LARGE SCALE GENOMIC DNA]</scope>
    <source>
        <strain evidence="4 5">PBJ7</strain>
    </source>
</reference>
<dbReference type="InterPro" id="IPR019916">
    <property type="entry name" value="RutB"/>
</dbReference>
<evidence type="ECO:0000256" key="1">
    <source>
        <dbReference type="ARBA" id="ARBA00022801"/>
    </source>
</evidence>
<dbReference type="PANTHER" id="PTHR43540:SF6">
    <property type="entry name" value="ISOCHORISMATASE-LIKE DOMAIN-CONTAINING PROTEIN"/>
    <property type="match status" value="1"/>
</dbReference>
<dbReference type="OrthoDB" id="9807387at2"/>
<proteinExistence type="inferred from homology"/>
<feature type="active site" description="Nucleophile" evidence="2">
    <location>
        <position position="181"/>
    </location>
</feature>
<evidence type="ECO:0000313" key="5">
    <source>
        <dbReference type="Proteomes" id="UP000196536"/>
    </source>
</evidence>
<comment type="catalytic activity">
    <reaction evidence="2">
        <text>(Z)-3-ureidoacrylate + H2O = (Z)-3-aminoacrylate + carbamate + H(+)</text>
        <dbReference type="Rhea" id="RHEA:31603"/>
        <dbReference type="ChEBI" id="CHEBI:13941"/>
        <dbReference type="ChEBI" id="CHEBI:15377"/>
        <dbReference type="ChEBI" id="CHEBI:15378"/>
        <dbReference type="ChEBI" id="CHEBI:59891"/>
        <dbReference type="ChEBI" id="CHEBI:59894"/>
    </reaction>
</comment>
<name>A0A1Z9Z3L9_9GAMM</name>
<comment type="catalytic activity">
    <reaction evidence="2">
        <text>(Z)-3-ureidoacrylate + H2O + H(+) = (Z)-3-aminoacrylate + NH4(+) + CO2</text>
        <dbReference type="Rhea" id="RHEA:42624"/>
        <dbReference type="ChEBI" id="CHEBI:15377"/>
        <dbReference type="ChEBI" id="CHEBI:15378"/>
        <dbReference type="ChEBI" id="CHEBI:16526"/>
        <dbReference type="ChEBI" id="CHEBI:28938"/>
        <dbReference type="ChEBI" id="CHEBI:59891"/>
        <dbReference type="ChEBI" id="CHEBI:59894"/>
        <dbReference type="EC" id="3.5.1.110"/>
    </reaction>
</comment>
<dbReference type="Gene3D" id="3.40.50.850">
    <property type="entry name" value="Isochorismatase-like"/>
    <property type="match status" value="1"/>
</dbReference>
<feature type="domain" description="Isochorismatase-like" evidence="3">
    <location>
        <begin position="33"/>
        <end position="229"/>
    </location>
</feature>
<keyword evidence="1 2" id="KW-0378">Hydrolase</keyword>
<feature type="active site" evidence="2">
    <location>
        <position position="148"/>
    </location>
</feature>
<dbReference type="PANTHER" id="PTHR43540">
    <property type="entry name" value="PEROXYUREIDOACRYLATE/UREIDOACRYLATE AMIDOHYDROLASE-RELATED"/>
    <property type="match status" value="1"/>
</dbReference>
<dbReference type="EMBL" id="NEXX01000001">
    <property type="protein sequence ID" value="OUY09012.1"/>
    <property type="molecule type" value="Genomic_DNA"/>
</dbReference>
<dbReference type="NCBIfam" id="TIGR03614">
    <property type="entry name" value="RutB"/>
    <property type="match status" value="1"/>
</dbReference>
<comment type="function">
    <text evidence="2">Hydrolyzes ureidoacrylate to form aminoacrylate and carbamate. The carbamate hydrolyzes spontaneously, thereby releasing one of the nitrogen atoms of the pyrimidine ring as ammonia and one of its carbon atoms as CO2.</text>
</comment>
<evidence type="ECO:0000313" key="4">
    <source>
        <dbReference type="EMBL" id="OUY09012.1"/>
    </source>
</evidence>
<dbReference type="CDD" id="cd00431">
    <property type="entry name" value="cysteine_hydrolases"/>
    <property type="match status" value="1"/>
</dbReference>
<comment type="similarity">
    <text evidence="2">Belongs to the isochorismatase family. RutB subfamily.</text>
</comment>
<dbReference type="SUPFAM" id="SSF52499">
    <property type="entry name" value="Isochorismatase-like hydrolases"/>
    <property type="match status" value="1"/>
</dbReference>
<dbReference type="InterPro" id="IPR036380">
    <property type="entry name" value="Isochorismatase-like_sf"/>
</dbReference>
<dbReference type="RefSeq" id="WP_087619668.1">
    <property type="nucleotide sequence ID" value="NZ_JAKVJF010000020.1"/>
</dbReference>
<accession>A0A1Z9Z3L9</accession>
<protein>
    <recommendedName>
        <fullName evidence="2">Ureidoacrylate amidohydrolase RutB</fullName>
        <ecNumber evidence="2">3.5.1.110</ecNumber>
    </recommendedName>
</protein>
<comment type="catalytic activity">
    <reaction evidence="2">
        <text>(Z)-2-methylureidoacrylate + H2O + H(+) = (Z)-2-methylaminoacrylate + NH4(+) + CO2</text>
        <dbReference type="Rhea" id="RHEA:42620"/>
        <dbReference type="ChEBI" id="CHEBI:15377"/>
        <dbReference type="ChEBI" id="CHEBI:15378"/>
        <dbReference type="ChEBI" id="CHEBI:16526"/>
        <dbReference type="ChEBI" id="CHEBI:28938"/>
        <dbReference type="ChEBI" id="CHEBI:143783"/>
        <dbReference type="ChEBI" id="CHEBI:145735"/>
        <dbReference type="EC" id="3.5.1.110"/>
    </reaction>
</comment>
<feature type="active site" description="Proton acceptor" evidence="2">
    <location>
        <position position="39"/>
    </location>
</feature>
<comment type="caution">
    <text evidence="4">The sequence shown here is derived from an EMBL/GenBank/DDBJ whole genome shotgun (WGS) entry which is preliminary data.</text>
</comment>
<gene>
    <name evidence="2" type="primary">rutB</name>
    <name evidence="4" type="ORF">CAP51_05250</name>
</gene>